<accession>A0A328DMN3</accession>
<evidence type="ECO:0000313" key="2">
    <source>
        <dbReference type="EMBL" id="RAL46864.1"/>
    </source>
</evidence>
<feature type="signal peptide" evidence="1">
    <location>
        <begin position="1"/>
        <end position="17"/>
    </location>
</feature>
<sequence>MHCFPLFLNINLALVHQGNEEVSSVPWSFTSSIGDGGSECQVLRNFKTHHVWLKTKCKASLINSYFHFFILQVYFFELMKKNLQLQLVSNHKMFEFSDLYHKE</sequence>
<dbReference type="EMBL" id="NQVE01000122">
    <property type="protein sequence ID" value="RAL46864.1"/>
    <property type="molecule type" value="Genomic_DNA"/>
</dbReference>
<gene>
    <name evidence="2" type="ORF">DM860_005143</name>
</gene>
<dbReference type="AlphaFoldDB" id="A0A328DMN3"/>
<name>A0A328DMN3_9ASTE</name>
<reference evidence="2 3" key="1">
    <citation type="submission" date="2018-06" db="EMBL/GenBank/DDBJ databases">
        <title>The Genome of Cuscuta australis (Dodder) Provides Insight into the Evolution of Plant Parasitism.</title>
        <authorList>
            <person name="Liu H."/>
        </authorList>
    </citation>
    <scope>NUCLEOTIDE SEQUENCE [LARGE SCALE GENOMIC DNA]</scope>
    <source>
        <strain evidence="3">cv. Yunnan</strain>
        <tissue evidence="2">Vines</tissue>
    </source>
</reference>
<keyword evidence="3" id="KW-1185">Reference proteome</keyword>
<protein>
    <submittedName>
        <fullName evidence="2">Uncharacterized protein</fullName>
    </submittedName>
</protein>
<proteinExistence type="predicted"/>
<organism evidence="2 3">
    <name type="scientific">Cuscuta australis</name>
    <dbReference type="NCBI Taxonomy" id="267555"/>
    <lineage>
        <taxon>Eukaryota</taxon>
        <taxon>Viridiplantae</taxon>
        <taxon>Streptophyta</taxon>
        <taxon>Embryophyta</taxon>
        <taxon>Tracheophyta</taxon>
        <taxon>Spermatophyta</taxon>
        <taxon>Magnoliopsida</taxon>
        <taxon>eudicotyledons</taxon>
        <taxon>Gunneridae</taxon>
        <taxon>Pentapetalae</taxon>
        <taxon>asterids</taxon>
        <taxon>lamiids</taxon>
        <taxon>Solanales</taxon>
        <taxon>Convolvulaceae</taxon>
        <taxon>Cuscuteae</taxon>
        <taxon>Cuscuta</taxon>
        <taxon>Cuscuta subgen. Grammica</taxon>
        <taxon>Cuscuta sect. Cleistogrammica</taxon>
    </lineage>
</organism>
<comment type="caution">
    <text evidence="2">The sequence shown here is derived from an EMBL/GenBank/DDBJ whole genome shotgun (WGS) entry which is preliminary data.</text>
</comment>
<keyword evidence="1" id="KW-0732">Signal</keyword>
<feature type="chain" id="PRO_5016415412" evidence="1">
    <location>
        <begin position="18"/>
        <end position="103"/>
    </location>
</feature>
<evidence type="ECO:0000256" key="1">
    <source>
        <dbReference type="SAM" id="SignalP"/>
    </source>
</evidence>
<evidence type="ECO:0000313" key="3">
    <source>
        <dbReference type="Proteomes" id="UP000249390"/>
    </source>
</evidence>
<dbReference type="Proteomes" id="UP000249390">
    <property type="component" value="Unassembled WGS sequence"/>
</dbReference>